<gene>
    <name evidence="9" type="primary">ung</name>
    <name evidence="13" type="ORF">RHABOEDO_000065</name>
</gene>
<dbReference type="RefSeq" id="WP_215217137.1">
    <property type="nucleotide sequence ID" value="NZ_CP075587.1"/>
</dbReference>
<protein>
    <recommendedName>
        <fullName evidence="5 9">Uracil-DNA glycosylase</fullName>
        <shortName evidence="9">UDG</shortName>
        <ecNumber evidence="4 9">3.2.2.27</ecNumber>
    </recommendedName>
</protein>
<comment type="catalytic activity">
    <reaction evidence="1 9 11">
        <text>Hydrolyzes single-stranded DNA or mismatched double-stranded DNA and polynucleotides, releasing free uracil.</text>
        <dbReference type="EC" id="3.2.2.27"/>
    </reaction>
</comment>
<dbReference type="InterPro" id="IPR036895">
    <property type="entry name" value="Uracil-DNA_glycosylase-like_sf"/>
</dbReference>
<proteinExistence type="inferred from homology"/>
<evidence type="ECO:0000256" key="1">
    <source>
        <dbReference type="ARBA" id="ARBA00001400"/>
    </source>
</evidence>
<comment type="function">
    <text evidence="2 9 11">Excises uracil residues from the DNA which can arise as a result of misincorporation of dUMP residues by DNA polymerase or due to deamination of cytosine.</text>
</comment>
<evidence type="ECO:0000313" key="14">
    <source>
        <dbReference type="Proteomes" id="UP000826014"/>
    </source>
</evidence>
<keyword evidence="13" id="KW-0326">Glycosidase</keyword>
<dbReference type="PROSITE" id="PS00130">
    <property type="entry name" value="U_DNA_GLYCOSYLASE"/>
    <property type="match status" value="1"/>
</dbReference>
<dbReference type="PANTHER" id="PTHR11264">
    <property type="entry name" value="URACIL-DNA GLYCOSYLASE"/>
    <property type="match status" value="1"/>
</dbReference>
<dbReference type="NCBIfam" id="NF003592">
    <property type="entry name" value="PRK05254.1-5"/>
    <property type="match status" value="1"/>
</dbReference>
<evidence type="ECO:0000259" key="12">
    <source>
        <dbReference type="SMART" id="SM00986"/>
    </source>
</evidence>
<dbReference type="GO" id="GO:0004844">
    <property type="term" value="F:uracil DNA N-glycosylase activity"/>
    <property type="evidence" value="ECO:0007669"/>
    <property type="project" value="UniProtKB-EC"/>
</dbReference>
<accession>A0ABX8UYE4</accession>
<evidence type="ECO:0000256" key="7">
    <source>
        <dbReference type="ARBA" id="ARBA00022801"/>
    </source>
</evidence>
<dbReference type="CDD" id="cd10027">
    <property type="entry name" value="UDG-F1-like"/>
    <property type="match status" value="1"/>
</dbReference>
<evidence type="ECO:0000256" key="11">
    <source>
        <dbReference type="RuleBase" id="RU003780"/>
    </source>
</evidence>
<keyword evidence="9" id="KW-0963">Cytoplasm</keyword>
<keyword evidence="8 9" id="KW-0234">DNA repair</keyword>
<dbReference type="Gene3D" id="3.40.470.10">
    <property type="entry name" value="Uracil-DNA glycosylase-like domain"/>
    <property type="match status" value="1"/>
</dbReference>
<keyword evidence="14" id="KW-1185">Reference proteome</keyword>
<dbReference type="SUPFAM" id="SSF52141">
    <property type="entry name" value="Uracil-DNA glycosylase-like"/>
    <property type="match status" value="1"/>
</dbReference>
<evidence type="ECO:0000256" key="8">
    <source>
        <dbReference type="ARBA" id="ARBA00023204"/>
    </source>
</evidence>
<evidence type="ECO:0000256" key="3">
    <source>
        <dbReference type="ARBA" id="ARBA00008184"/>
    </source>
</evidence>
<name>A0ABX8UYE4_9BACT</name>
<keyword evidence="7 9" id="KW-0378">Hydrolase</keyword>
<evidence type="ECO:0000313" key="13">
    <source>
        <dbReference type="EMBL" id="QYF47987.1"/>
    </source>
</evidence>
<dbReference type="PANTHER" id="PTHR11264:SF0">
    <property type="entry name" value="URACIL-DNA GLYCOSYLASE"/>
    <property type="match status" value="1"/>
</dbReference>
<dbReference type="SMART" id="SM00987">
    <property type="entry name" value="UreE_C"/>
    <property type="match status" value="1"/>
</dbReference>
<evidence type="ECO:0000256" key="10">
    <source>
        <dbReference type="PROSITE-ProRule" id="PRU10072"/>
    </source>
</evidence>
<feature type="active site" description="Proton acceptor" evidence="9 10">
    <location>
        <position position="66"/>
    </location>
</feature>
<dbReference type="NCBIfam" id="NF003591">
    <property type="entry name" value="PRK05254.1-4"/>
    <property type="match status" value="1"/>
</dbReference>
<organism evidence="13 14">
    <name type="scientific">Candidatus Rhabdochlamydia oedothoracis</name>
    <dbReference type="NCBI Taxonomy" id="2720720"/>
    <lineage>
        <taxon>Bacteria</taxon>
        <taxon>Pseudomonadati</taxon>
        <taxon>Chlamydiota</taxon>
        <taxon>Chlamydiia</taxon>
        <taxon>Parachlamydiales</taxon>
        <taxon>Candidatus Rhabdochlamydiaceae</taxon>
        <taxon>Candidatus Rhabdochlamydia</taxon>
    </lineage>
</organism>
<evidence type="ECO:0000256" key="2">
    <source>
        <dbReference type="ARBA" id="ARBA00002631"/>
    </source>
</evidence>
<dbReference type="InterPro" id="IPR005122">
    <property type="entry name" value="Uracil-DNA_glycosylase-like"/>
</dbReference>
<dbReference type="EC" id="3.2.2.27" evidence="4 9"/>
<dbReference type="EMBL" id="CP075587">
    <property type="protein sequence ID" value="QYF47987.1"/>
    <property type="molecule type" value="Genomic_DNA"/>
</dbReference>
<dbReference type="NCBIfam" id="TIGR00628">
    <property type="entry name" value="ung"/>
    <property type="match status" value="1"/>
</dbReference>
<dbReference type="NCBIfam" id="NF003589">
    <property type="entry name" value="PRK05254.1-2"/>
    <property type="match status" value="1"/>
</dbReference>
<feature type="domain" description="Uracil-DNA glycosylase-like" evidence="12">
    <location>
        <begin position="51"/>
        <end position="213"/>
    </location>
</feature>
<evidence type="ECO:0000256" key="5">
    <source>
        <dbReference type="ARBA" id="ARBA00018429"/>
    </source>
</evidence>
<dbReference type="Proteomes" id="UP000826014">
    <property type="component" value="Chromosome"/>
</dbReference>
<evidence type="ECO:0000256" key="6">
    <source>
        <dbReference type="ARBA" id="ARBA00022763"/>
    </source>
</evidence>
<dbReference type="NCBIfam" id="NF003588">
    <property type="entry name" value="PRK05254.1-1"/>
    <property type="match status" value="1"/>
</dbReference>
<keyword evidence="6 9" id="KW-0227">DNA damage</keyword>
<comment type="similarity">
    <text evidence="3 9 11">Belongs to the uracil-DNA glycosylase (UDG) superfamily. UNG family.</text>
</comment>
<evidence type="ECO:0000256" key="4">
    <source>
        <dbReference type="ARBA" id="ARBA00012030"/>
    </source>
</evidence>
<dbReference type="HAMAP" id="MF_00148">
    <property type="entry name" value="UDG"/>
    <property type="match status" value="1"/>
</dbReference>
<dbReference type="InterPro" id="IPR002043">
    <property type="entry name" value="UDG_fam1"/>
</dbReference>
<dbReference type="InterPro" id="IPR018085">
    <property type="entry name" value="Ura-DNA_Glyclase_AS"/>
</dbReference>
<comment type="subcellular location">
    <subcellularLocation>
        <location evidence="9">Cytoplasm</location>
    </subcellularLocation>
</comment>
<evidence type="ECO:0000256" key="9">
    <source>
        <dbReference type="HAMAP-Rule" id="MF_00148"/>
    </source>
</evidence>
<dbReference type="Pfam" id="PF03167">
    <property type="entry name" value="UDG"/>
    <property type="match status" value="1"/>
</dbReference>
<dbReference type="SMART" id="SM00986">
    <property type="entry name" value="UDG"/>
    <property type="match status" value="1"/>
</dbReference>
<sequence length="226" mass="25207">MGMKLAASWHEVLKEELAKPYIAELKRFLAQEKAENKTIYPPEEMIFNAFLHTPFDKVKVVIMGQDPYHGPGQAHGLSFSVPCGIPQPPSLKNIFKEQNQDLSINLPKEGCLSSWAKQGVLLLNATLTVRAGEPKSHYGRGWEIFTDAVIAKLVERKDPLVFVLWGKSAKEKIGAVLEEKTTSHVVLTAAHPSPYSAQGFFGCCHFSQINEALKKWGKEPINWQLA</sequence>
<reference evidence="13 14" key="1">
    <citation type="journal article" date="2022" name="bioRxiv">
        <title>Ecology and evolution of chlamydial symbionts of arthropods.</title>
        <authorList>
            <person name="Halter T."/>
            <person name="Koestlbacher S."/>
            <person name="Collingro A."/>
            <person name="Sixt B.S."/>
            <person name="Toenshoff E.R."/>
            <person name="Hendrickx F."/>
            <person name="Kostanjsek R."/>
            <person name="Horn M."/>
        </authorList>
    </citation>
    <scope>NUCLEOTIDE SEQUENCE [LARGE SCALE GENOMIC DNA]</scope>
    <source>
        <strain evidence="13">W744xW776</strain>
    </source>
</reference>